<dbReference type="EMBL" id="BAUL01000020">
    <property type="protein sequence ID" value="GAD92273.1"/>
    <property type="molecule type" value="Genomic_DNA"/>
</dbReference>
<proteinExistence type="predicted"/>
<evidence type="ECO:0000313" key="3">
    <source>
        <dbReference type="Proteomes" id="UP000018001"/>
    </source>
</evidence>
<dbReference type="Gene3D" id="2.130.10.10">
    <property type="entry name" value="YVTN repeat-like/Quinoprotein amine dehydrogenase"/>
    <property type="match status" value="1"/>
</dbReference>
<keyword evidence="3" id="KW-1185">Reference proteome</keyword>
<reference evidence="3" key="1">
    <citation type="journal article" date="2014" name="Genome Announc.">
        <title>Draft genome sequence of the formaldehyde-resistant fungus Byssochlamys spectabilis No. 5 (anamorph Paecilomyces variotii No. 5) (NBRC109023).</title>
        <authorList>
            <person name="Oka T."/>
            <person name="Ekino K."/>
            <person name="Fukuda K."/>
            <person name="Nomura Y."/>
        </authorList>
    </citation>
    <scope>NUCLEOTIDE SEQUENCE [LARGE SCALE GENOMIC DNA]</scope>
    <source>
        <strain evidence="3">No. 5 / NBRC 109023</strain>
    </source>
</reference>
<dbReference type="InParanoid" id="V5FKE1"/>
<gene>
    <name evidence="2" type="ORF">PVAR5_0863</name>
</gene>
<dbReference type="AlphaFoldDB" id="V5FKE1"/>
<organism evidence="2 3">
    <name type="scientific">Byssochlamys spectabilis (strain No. 5 / NBRC 109023)</name>
    <name type="common">Paecilomyces variotii</name>
    <dbReference type="NCBI Taxonomy" id="1356009"/>
    <lineage>
        <taxon>Eukaryota</taxon>
        <taxon>Fungi</taxon>
        <taxon>Dikarya</taxon>
        <taxon>Ascomycota</taxon>
        <taxon>Pezizomycotina</taxon>
        <taxon>Eurotiomycetes</taxon>
        <taxon>Eurotiomycetidae</taxon>
        <taxon>Eurotiales</taxon>
        <taxon>Thermoascaceae</taxon>
        <taxon>Paecilomyces</taxon>
    </lineage>
</organism>
<comment type="caution">
    <text evidence="2">The sequence shown here is derived from an EMBL/GenBank/DDBJ whole genome shotgun (WGS) entry which is preliminary data.</text>
</comment>
<dbReference type="OrthoDB" id="5323870at2759"/>
<sequence>MSGLPLAKPLVRQTEGRLQLSYQLPHRVYGAKAYPTLSPNGSSIILYGYENGLKIIWRGGRHFKATQDDASSAEQNKKDAGPAKDDAVMIIDSDEEETPDPPRDESPKVAFEEAEAEVDPSRPFKEILRHVDIPLGSAVLSLAVPRGLPEGARSPLDPLPPVLSKRIVVAVTCADFSTRIITLPLIPPHVSNTDPSAWGLQVLSISGLSSHQEIPRGVSLTFTCQEDGANQTDSSSGSRRGSSKRESAPGSEGRWDLLLATHSAEASGTLLVYRIPIVERSGQAEKDYFLSESHLRPIQRRYLPAPAKSISFNPSPYPSQRHANLLISLNNGSVKIYSCLAARPASAGGRRGSNDDLELPDPEGKWLMTLYPGFEPPSAGFTCRKTILDAQWVLRGKAVMVLLANGEWGVWDIEGAGPGGQQGPLRYQSNVQGVTGGSLTHFAVSGRVVATPEGNKSPASRSVSEQRGKFAPMTPSTKRLREDTLFKGSSSPSQPSLYGGISVIQTSPSRDTAPDESILIQHGNNSAIIPNLLALWRNHVKSTGTFDSLERCKMTPVSGVNLLGERLNSVDHLPTSHSARETGRREFDILMAAEHQVIIVAQELKEQNGKLEPTHSHANSRSSIEADRLMLDKGELGVEGMDRILTGMANRGSPLKRARLFT</sequence>
<evidence type="ECO:0000313" key="2">
    <source>
        <dbReference type="EMBL" id="GAD92273.1"/>
    </source>
</evidence>
<dbReference type="HOGENOM" id="CLU_007901_1_0_1"/>
<dbReference type="eggNOG" id="ENOG502SJ54">
    <property type="taxonomic scope" value="Eukaryota"/>
</dbReference>
<feature type="region of interest" description="Disordered" evidence="1">
    <location>
        <begin position="450"/>
        <end position="514"/>
    </location>
</feature>
<feature type="compositionally biased region" description="Polar residues" evidence="1">
    <location>
        <begin position="487"/>
        <end position="496"/>
    </location>
</feature>
<evidence type="ECO:0000256" key="1">
    <source>
        <dbReference type="SAM" id="MobiDB-lite"/>
    </source>
</evidence>
<protein>
    <recommendedName>
        <fullName evidence="4">Nucleoporin NUP37</fullName>
    </recommendedName>
</protein>
<dbReference type="Proteomes" id="UP000018001">
    <property type="component" value="Unassembled WGS sequence"/>
</dbReference>
<feature type="region of interest" description="Disordered" evidence="1">
    <location>
        <begin position="226"/>
        <end position="252"/>
    </location>
</feature>
<dbReference type="InterPro" id="IPR015943">
    <property type="entry name" value="WD40/YVTN_repeat-like_dom_sf"/>
</dbReference>
<evidence type="ECO:0008006" key="4">
    <source>
        <dbReference type="Google" id="ProtNLM"/>
    </source>
</evidence>
<name>V5FKE1_BYSSN</name>
<accession>V5FKE1</accession>